<accession>A0A821RTB0</accession>
<dbReference type="Gene3D" id="2.30.29.240">
    <property type="match status" value="1"/>
</dbReference>
<protein>
    <submittedName>
        <fullName evidence="1">Uncharacterized protein</fullName>
    </submittedName>
</protein>
<gene>
    <name evidence="1" type="ORF">PMACD_LOCUS6685</name>
</gene>
<keyword evidence="2" id="KW-1185">Reference proteome</keyword>
<dbReference type="OrthoDB" id="269822at2759"/>
<dbReference type="AlphaFoldDB" id="A0A821RTB0"/>
<evidence type="ECO:0000313" key="2">
    <source>
        <dbReference type="Proteomes" id="UP000663880"/>
    </source>
</evidence>
<reference evidence="1" key="1">
    <citation type="submission" date="2021-02" db="EMBL/GenBank/DDBJ databases">
        <authorList>
            <person name="Steward A R."/>
        </authorList>
    </citation>
    <scope>NUCLEOTIDE SEQUENCE</scope>
</reference>
<proteinExistence type="predicted"/>
<dbReference type="Proteomes" id="UP000663880">
    <property type="component" value="Unassembled WGS sequence"/>
</dbReference>
<sequence>MESGFPIKSLSDMTRKLSQRLGLKERLGLHYCALIIDLLAKIELPTINDEKIIYIIAPFPEELWTEELFNLAYNLNQFNNPTIKFLEKLHTKIVLKADKSGKILVKNASQASSFTCVDKIFGNDKAVAQITIETSLLKFAKLAFEIALYKLQPLLALHCC</sequence>
<dbReference type="EMBL" id="CAJOBZ010000015">
    <property type="protein sequence ID" value="CAF4846626.1"/>
    <property type="molecule type" value="Genomic_DNA"/>
</dbReference>
<organism evidence="1 2">
    <name type="scientific">Pieris macdunnoughi</name>
    <dbReference type="NCBI Taxonomy" id="345717"/>
    <lineage>
        <taxon>Eukaryota</taxon>
        <taxon>Metazoa</taxon>
        <taxon>Ecdysozoa</taxon>
        <taxon>Arthropoda</taxon>
        <taxon>Hexapoda</taxon>
        <taxon>Insecta</taxon>
        <taxon>Pterygota</taxon>
        <taxon>Neoptera</taxon>
        <taxon>Endopterygota</taxon>
        <taxon>Lepidoptera</taxon>
        <taxon>Glossata</taxon>
        <taxon>Ditrysia</taxon>
        <taxon>Papilionoidea</taxon>
        <taxon>Pieridae</taxon>
        <taxon>Pierinae</taxon>
        <taxon>Pieris</taxon>
    </lineage>
</organism>
<evidence type="ECO:0000313" key="1">
    <source>
        <dbReference type="EMBL" id="CAF4846626.1"/>
    </source>
</evidence>
<name>A0A821RTB0_9NEOP</name>
<comment type="caution">
    <text evidence="1">The sequence shown here is derived from an EMBL/GenBank/DDBJ whole genome shotgun (WGS) entry which is preliminary data.</text>
</comment>